<reference evidence="2 3" key="1">
    <citation type="submission" date="2016-09" db="EMBL/GenBank/DDBJ databases">
        <title>Extensive genetic diversity and differential bi-allelic expression allows diatom success in the polar Southern Ocean.</title>
        <authorList>
            <consortium name="DOE Joint Genome Institute"/>
            <person name="Mock T."/>
            <person name="Otillar R.P."/>
            <person name="Strauss J."/>
            <person name="Dupont C."/>
            <person name="Frickenhaus S."/>
            <person name="Maumus F."/>
            <person name="Mcmullan M."/>
            <person name="Sanges R."/>
            <person name="Schmutz J."/>
            <person name="Toseland A."/>
            <person name="Valas R."/>
            <person name="Veluchamy A."/>
            <person name="Ward B.J."/>
            <person name="Allen A."/>
            <person name="Barry K."/>
            <person name="Falciatore A."/>
            <person name="Ferrante M."/>
            <person name="Fortunato A.E."/>
            <person name="Gloeckner G."/>
            <person name="Gruber A."/>
            <person name="Hipkin R."/>
            <person name="Janech M."/>
            <person name="Kroth P."/>
            <person name="Leese F."/>
            <person name="Lindquist E."/>
            <person name="Lyon B.R."/>
            <person name="Martin J."/>
            <person name="Mayer C."/>
            <person name="Parker M."/>
            <person name="Quesneville H."/>
            <person name="Raymond J."/>
            <person name="Uhlig C."/>
            <person name="Valentin K.U."/>
            <person name="Worden A.Z."/>
            <person name="Armbrust E.V."/>
            <person name="Bowler C."/>
            <person name="Green B."/>
            <person name="Moulton V."/>
            <person name="Van Oosterhout C."/>
            <person name="Grigoriev I."/>
        </authorList>
    </citation>
    <scope>NUCLEOTIDE SEQUENCE [LARGE SCALE GENOMIC DNA]</scope>
    <source>
        <strain evidence="2 3">CCMP1102</strain>
    </source>
</reference>
<dbReference type="OrthoDB" id="44193at2759"/>
<dbReference type="AlphaFoldDB" id="A0A1E7FIR7"/>
<evidence type="ECO:0000313" key="2">
    <source>
        <dbReference type="EMBL" id="OEU18071.1"/>
    </source>
</evidence>
<evidence type="ECO:0000256" key="1">
    <source>
        <dbReference type="SAM" id="SignalP"/>
    </source>
</evidence>
<organism evidence="2 3">
    <name type="scientific">Fragilariopsis cylindrus CCMP1102</name>
    <dbReference type="NCBI Taxonomy" id="635003"/>
    <lineage>
        <taxon>Eukaryota</taxon>
        <taxon>Sar</taxon>
        <taxon>Stramenopiles</taxon>
        <taxon>Ochrophyta</taxon>
        <taxon>Bacillariophyta</taxon>
        <taxon>Bacillariophyceae</taxon>
        <taxon>Bacillariophycidae</taxon>
        <taxon>Bacillariales</taxon>
        <taxon>Bacillariaceae</taxon>
        <taxon>Fragilariopsis</taxon>
    </lineage>
</organism>
<gene>
    <name evidence="2" type="ORF">FRACYDRAFT_238504</name>
</gene>
<dbReference type="EMBL" id="KV784357">
    <property type="protein sequence ID" value="OEU18071.1"/>
    <property type="molecule type" value="Genomic_DNA"/>
</dbReference>
<dbReference type="Proteomes" id="UP000095751">
    <property type="component" value="Unassembled WGS sequence"/>
</dbReference>
<evidence type="ECO:0000313" key="3">
    <source>
        <dbReference type="Proteomes" id="UP000095751"/>
    </source>
</evidence>
<sequence length="507" mass="54970">MMNPTFTSSSSILLVLLIIASTTINFMRKSVVDAWSVLPIAPITPVVPPAATGVVVESQAADIMIQAAYLLTRTTKTTSLADNIKNWSKINGTDALALGVPPANAFEIDEMDEAAAAAGIATATTTTTVTVTATGPQPPTKEEILTLQKAFSAFYGPSRSPSIALPLFDDSIQSFERSNQPADERAGLYRVRGDCKMTLSLSQEAINDYTIAIDLLKLPESIEKADPIELPASLLGRARAIRSLGPKQITDQQAAIGVEDYKQTLILNARDDYDTIQEQIEDGAKTNPYAAWEYGMALRQNSQYAEAKIIHLLTSDVFDSISDRSRSVISLLDAGIDAACQEIVSGGKVSSELSSSSDNYNDNNKNSDAKSILKKAVQYTTTAEGRDVALLQRVVAKEGEGRVVLAALEWSDKSLRNDAEQQLSTACERLDQLEQDGLQRMDAAANKKATPGASSSSTITSLRFNIDDYPGALEASCSRFKNTDFQTERLEWPTILQDKTQRLLQLK</sequence>
<feature type="signal peptide" evidence="1">
    <location>
        <begin position="1"/>
        <end position="22"/>
    </location>
</feature>
<accession>A0A1E7FIR7</accession>
<protein>
    <submittedName>
        <fullName evidence="2">Uncharacterized protein</fullName>
    </submittedName>
</protein>
<feature type="chain" id="PRO_5009193137" evidence="1">
    <location>
        <begin position="23"/>
        <end position="507"/>
    </location>
</feature>
<keyword evidence="1" id="KW-0732">Signal</keyword>
<dbReference type="KEGG" id="fcy:FRACYDRAFT_238504"/>
<proteinExistence type="predicted"/>
<keyword evidence="3" id="KW-1185">Reference proteome</keyword>
<name>A0A1E7FIR7_9STRA</name>
<dbReference type="InParanoid" id="A0A1E7FIR7"/>